<dbReference type="InterPro" id="IPR003593">
    <property type="entry name" value="AAA+_ATPase"/>
</dbReference>
<dbReference type="InterPro" id="IPR027417">
    <property type="entry name" value="P-loop_NTPase"/>
</dbReference>
<dbReference type="PRINTS" id="PR00819">
    <property type="entry name" value="CBXCFQXSUPER"/>
</dbReference>
<evidence type="ECO:0000256" key="4">
    <source>
        <dbReference type="ARBA" id="ARBA00022840"/>
    </source>
</evidence>
<feature type="domain" description="AAA+ ATPase" evidence="6">
    <location>
        <begin position="485"/>
        <end position="793"/>
    </location>
</feature>
<reference evidence="7 8" key="1">
    <citation type="submission" date="2016-10" db="EMBL/GenBank/DDBJ databases">
        <title>Proteomics and genomics reveal pathogen-plant mechanisms compatible with a hemibiotrophic lifestyle of Diplodia corticola.</title>
        <authorList>
            <person name="Fernandes I."/>
            <person name="De Jonge R."/>
            <person name="Van De Peer Y."/>
            <person name="Devreese B."/>
            <person name="Alves A."/>
            <person name="Esteves A.C."/>
        </authorList>
    </citation>
    <scope>NUCLEOTIDE SEQUENCE [LARGE SCALE GENOMIC DNA]</scope>
    <source>
        <strain evidence="7 8">CBS 112549</strain>
    </source>
</reference>
<dbReference type="OrthoDB" id="2423195at2759"/>
<sequence>MVAPAAPAHVRTARLASFFNSVVKGKRAVNTARDACLLVEAICDQPDHSACVERLVASDAASDALRAGLRFNISDAFINNELHHLLSYLSDPLVKQLCNGDFLRRLLILVVDPPSLWNAMVEAFDGRRLIPQSEQSFAWLLLEILSWGSNAPLNTEDVAEHAVATERFTKSDNSDLRTLGYRIKHVLRTRSVAFPSVSAISGPGGRHDNDFSDFRKIAIYPTEHELVSTERPFYRRADAVHEAQPEERAGVHLDNQFRLLREDMLAELREDLKISQSKKGRRKNLRLRGLLLAGFHCGAEKRRQAFSITVTCTSGLERLTDLPHKNRKSFLKEDRKFLKHQSFGCMLENNQVVAFATLERVEEKLLQDPPAVTLRIPDTRALERALLTLKVSKNVDFVLVDTAMFAYEPVLQCLQAKVELPLAEELLSLDGRETGAPCRSSQICPTNVADYVEDAEGGGLDRILTLPMPVDLDRSQTASLLAGLRQAVSLIQGPPGTGKSFIGALLAKAFHDHTSQKIMVICYTNHALDQFLEDLLDTGIPGSSMVRLGAQSRPRTEHLSLFQQTSGYRRSQDTWNVIRKLNDEVDSSERNLKDLVASYVNFSLKKTEIMEYLEFSDDHSSFFDAFQLPESEDDFKVVDESGHAVDETYLYDRWRRGEDPGVFKDTIAPAHSEIWGLSPTERQEINNKWTQHLLEERVASISSLVEALDASQRQLQSTLDQQKLQILREKRIIACTTTAAAKYTQLLQNASPDIILVEEAGEILESHVLTAMTPQTKQLILIGDHQQLRPKVNNYELTVEKGNGYDLNRSLFERLILARFPHTTLAEQHRMCPEISALVRHLTYPNLRDAPKTQNKPSLRGMQDRVVFFNHHYSEFSEDAIADRRDQGSGVSKKNLFEAEMVLQIVRYLAQQGYGTSDQVVLTPYLGQLSLLRQRLSEENDPVLNDPDSFDLVKAGLLSPATANQNKRRIKISTIDNYQGEESDIVIVSLTRGNSAGDIGFMSSPERLNVLLSRARIGLVIIGNSETFQQSRKGKATWGPFMDYLSKKGHIYEGLPVKCQQHPGKKMILKQKTDFNEHCPDGGCSAPCGAKLNCGLHACPSRCHQLSDHSKINCRVVMSDMCPQKHKLSWRCFAGRPSFCRACDDEARDKAKKLQRDLDIEERRKAKQRAYAKELAEIQDQLDYERRLRRDDSEQQERDRVLRQHRRDLAELRQAGSRQSASTHTTSKPQTESLSKPPQTPSLPKPKPTESTPEDPVRRADNHKREGKGTWKLPDSCAAQEWEDQKKFEGASNAALDDLMKMIGLENVKDQFLSIKGKIDVAVRQDLDMKKERFGAALLGNPGTGKTTVARLYAKFLASVGALPGNFFVETTGSRLANDGVSGCKKHIEEILNNDGGAMFIDEAYQLVSGSSAGGSQVLDFLLAEVENLTGKIVFILAGYNKQMEAFFAHNPGIPSRFPREMQFKDYEDAELLEILKYGLGKRYGGRMKVELGVDGLYARIVARRIGRGRGRDGFGNARAVENALAGMTDRQARRLRRERKAGNTPDDLLLTQEDLLGPEPTDVLKDNASWNKLQQLIGLSSVKNSVKALFDSIQYNYSRELDEEPLVDFTLNKVFLGNPGTGKTTVAKLYGQILADIGLLSSGEVVVKTPADFVGSVIGASEANTKGILAATVGKVLVIDEAYGLYGGNTGGAADPYKTSVIDTIVAEVQSVPGDDRCVLLLGYKEQMEDMFQNVNPGLTRRFPLDSAFTFEDFSAAELEAIFDLKLKQQGFTASVQAKKTALDMLSRARNRPHFGNAGEIDILLNAAKLKHQQRISTKGRQAAASGPASFEAQDFDPDFDRGQKATTNVAKLFEGVVGCDDIVNQLQGYQTTVANMRALDMDPTEHIPFSFLFRGPPGTGKTSTARRMGKVYYDMGFLSTAEVLECSVTDLVGSYVGQTGPKTQKLFERALGKVLFIDEAYRLAEGHFAAEAMDEMVDCITKPRFAGRLVVILAGYDADINRLMQVNPGLTSRFPETVSFRALRPDECLDLFTQSLLQSSKGKKKKTMSAIDFAPLLDPPSPPLRERLLALFAALAALPSWASARDVKTLAKNVFGRAVRSMGSNAVLDERCVVEEVERMLRERENRGLSSSSSSSSSQQQQQRRRQTASHPPPTPATLDPPSTSLPSRASTAAAKAAQQKHMTPPPTPPSPPPAPLEAAADQDVAAEARDAGVSDAVWEQLRRDKAQAEADEREYRRMEERERALKEEKEKEAAAEEKEDKEAALAGEEPPDDGDDGDGDDPEKAERERRRVEEIAERERRRIEKVVAQRRRDEELAKIERKREERREEEKRQVCLRKMGVCVAGFRWLKQSGGYRCAGGTHWVGDREIEAYMR</sequence>
<dbReference type="STRING" id="236234.A0A1J9QTJ2"/>
<dbReference type="FunFam" id="3.40.50.300:FF:000216">
    <property type="entry name" value="Type VII secretion ATPase EccA"/>
    <property type="match status" value="3"/>
</dbReference>
<dbReference type="EMBL" id="MNUE01000045">
    <property type="protein sequence ID" value="OJD31713.1"/>
    <property type="molecule type" value="Genomic_DNA"/>
</dbReference>
<dbReference type="Gene3D" id="1.10.8.60">
    <property type="match status" value="2"/>
</dbReference>
<feature type="compositionally biased region" description="Basic and acidic residues" evidence="5">
    <location>
        <begin position="2223"/>
        <end position="2266"/>
    </location>
</feature>
<comment type="similarity">
    <text evidence="1">Belongs to the CbxX/CfxQ family.</text>
</comment>
<dbReference type="GO" id="GO:0005524">
    <property type="term" value="F:ATP binding"/>
    <property type="evidence" value="ECO:0007669"/>
    <property type="project" value="UniProtKB-KW"/>
</dbReference>
<feature type="domain" description="AAA+ ATPase" evidence="6">
    <location>
        <begin position="1889"/>
        <end position="2026"/>
    </location>
</feature>
<dbReference type="InterPro" id="IPR041677">
    <property type="entry name" value="DNA2/NAM7_AAA_11"/>
</dbReference>
<proteinExistence type="inferred from homology"/>
<comment type="caution">
    <text evidence="7">The sequence shown here is derived from an EMBL/GenBank/DDBJ whole genome shotgun (WGS) entry which is preliminary data.</text>
</comment>
<dbReference type="CDD" id="cd17936">
    <property type="entry name" value="EEXXEc_NFX1"/>
    <property type="match status" value="1"/>
</dbReference>
<dbReference type="FunFam" id="3.40.50.300:FF:001660">
    <property type="entry name" value="NF-X1 finger and helicase protein, putative"/>
    <property type="match status" value="1"/>
</dbReference>
<dbReference type="CDD" id="cd00009">
    <property type="entry name" value="AAA"/>
    <property type="match status" value="2"/>
</dbReference>
<dbReference type="InterPro" id="IPR041627">
    <property type="entry name" value="AAA_lid_6"/>
</dbReference>
<feature type="compositionally biased region" description="Low complexity" evidence="5">
    <location>
        <begin position="2159"/>
        <end position="2183"/>
    </location>
</feature>
<gene>
    <name evidence="7" type="ORF">BKCO1_450002</name>
</gene>
<dbReference type="SUPFAM" id="SSF52540">
    <property type="entry name" value="P-loop containing nucleoside triphosphate hydrolases"/>
    <property type="match status" value="4"/>
</dbReference>
<dbReference type="Pfam" id="PF00004">
    <property type="entry name" value="AAA"/>
    <property type="match status" value="3"/>
</dbReference>
<dbReference type="InterPro" id="IPR000641">
    <property type="entry name" value="CbxX/CfxQ"/>
</dbReference>
<evidence type="ECO:0000256" key="5">
    <source>
        <dbReference type="SAM" id="MobiDB-lite"/>
    </source>
</evidence>
<dbReference type="InterPro" id="IPR003959">
    <property type="entry name" value="ATPase_AAA_core"/>
</dbReference>
<dbReference type="Proteomes" id="UP000183809">
    <property type="component" value="Unassembled WGS sequence"/>
</dbReference>
<evidence type="ECO:0000256" key="3">
    <source>
        <dbReference type="ARBA" id="ARBA00022806"/>
    </source>
</evidence>
<dbReference type="Pfam" id="PF13087">
    <property type="entry name" value="AAA_12"/>
    <property type="match status" value="1"/>
</dbReference>
<feature type="domain" description="AAA+ ATPase" evidence="6">
    <location>
        <begin position="1332"/>
        <end position="1468"/>
    </location>
</feature>
<dbReference type="PANTHER" id="PTHR43392">
    <property type="entry name" value="AAA-TYPE ATPASE FAMILY PROTEIN / ANKYRIN REPEAT FAMILY PROTEIN"/>
    <property type="match status" value="1"/>
</dbReference>
<dbReference type="GeneID" id="31016438"/>
<keyword evidence="2" id="KW-0547">Nucleotide-binding</keyword>
<accession>A0A1J9QTJ2</accession>
<feature type="compositionally biased region" description="Basic and acidic residues" evidence="5">
    <location>
        <begin position="1255"/>
        <end position="1269"/>
    </location>
</feature>
<evidence type="ECO:0000256" key="1">
    <source>
        <dbReference type="ARBA" id="ARBA00010378"/>
    </source>
</evidence>
<feature type="region of interest" description="Disordered" evidence="5">
    <location>
        <begin position="2125"/>
        <end position="2296"/>
    </location>
</feature>
<feature type="compositionally biased region" description="Polar residues" evidence="5">
    <location>
        <begin position="1216"/>
        <end position="1232"/>
    </location>
</feature>
<dbReference type="CDD" id="cd18808">
    <property type="entry name" value="SF1_C_Upf1"/>
    <property type="match status" value="1"/>
</dbReference>
<dbReference type="SMART" id="SM00382">
    <property type="entry name" value="AAA"/>
    <property type="match status" value="4"/>
</dbReference>
<keyword evidence="4" id="KW-0067">ATP-binding</keyword>
<dbReference type="PANTHER" id="PTHR43392:SF2">
    <property type="entry name" value="AAA-TYPE ATPASE FAMILY PROTEIN _ ANKYRIN REPEAT FAMILY PROTEIN"/>
    <property type="match status" value="1"/>
</dbReference>
<feature type="compositionally biased region" description="Acidic residues" evidence="5">
    <location>
        <begin position="2272"/>
        <end position="2284"/>
    </location>
</feature>
<feature type="compositionally biased region" description="Low complexity" evidence="5">
    <location>
        <begin position="2199"/>
        <end position="2208"/>
    </location>
</feature>
<evidence type="ECO:0000313" key="8">
    <source>
        <dbReference type="Proteomes" id="UP000183809"/>
    </source>
</evidence>
<organism evidence="7 8">
    <name type="scientific">Diplodia corticola</name>
    <dbReference type="NCBI Taxonomy" id="236234"/>
    <lineage>
        <taxon>Eukaryota</taxon>
        <taxon>Fungi</taxon>
        <taxon>Dikarya</taxon>
        <taxon>Ascomycota</taxon>
        <taxon>Pezizomycotina</taxon>
        <taxon>Dothideomycetes</taxon>
        <taxon>Dothideomycetes incertae sedis</taxon>
        <taxon>Botryosphaeriales</taxon>
        <taxon>Botryosphaeriaceae</taxon>
        <taxon>Diplodia</taxon>
    </lineage>
</organism>
<evidence type="ECO:0000259" key="6">
    <source>
        <dbReference type="SMART" id="SM00382"/>
    </source>
</evidence>
<dbReference type="Pfam" id="PF13086">
    <property type="entry name" value="AAA_11"/>
    <property type="match status" value="1"/>
</dbReference>
<feature type="region of interest" description="Disordered" evidence="5">
    <location>
        <begin position="1211"/>
        <end position="1275"/>
    </location>
</feature>
<dbReference type="CDD" id="cd06008">
    <property type="entry name" value="NF-X1-zinc-finger"/>
    <property type="match status" value="1"/>
</dbReference>
<dbReference type="Gene3D" id="3.40.50.300">
    <property type="entry name" value="P-loop containing nucleotide triphosphate hydrolases"/>
    <property type="match status" value="6"/>
</dbReference>
<keyword evidence="3" id="KW-0347">Helicase</keyword>
<dbReference type="RefSeq" id="XP_020127973.1">
    <property type="nucleotide sequence ID" value="XM_020276177.1"/>
</dbReference>
<evidence type="ECO:0000256" key="2">
    <source>
        <dbReference type="ARBA" id="ARBA00022741"/>
    </source>
</evidence>
<dbReference type="InterPro" id="IPR047187">
    <property type="entry name" value="SF1_C_Upf1"/>
</dbReference>
<keyword evidence="3" id="KW-0378">Hydrolase</keyword>
<dbReference type="Pfam" id="PF17866">
    <property type="entry name" value="AAA_lid_6"/>
    <property type="match status" value="2"/>
</dbReference>
<feature type="compositionally biased region" description="Pro residues" evidence="5">
    <location>
        <begin position="2186"/>
        <end position="2198"/>
    </location>
</feature>
<feature type="domain" description="AAA+ ATPase" evidence="6">
    <location>
        <begin position="1610"/>
        <end position="1727"/>
    </location>
</feature>
<keyword evidence="8" id="KW-1185">Reference proteome</keyword>
<dbReference type="GO" id="GO:0004386">
    <property type="term" value="F:helicase activity"/>
    <property type="evidence" value="ECO:0007669"/>
    <property type="project" value="InterPro"/>
</dbReference>
<protein>
    <submittedName>
        <fullName evidence="7">Aaa family atpase</fullName>
    </submittedName>
</protein>
<dbReference type="InterPro" id="IPR041679">
    <property type="entry name" value="DNA2/NAM7-like_C"/>
</dbReference>
<feature type="compositionally biased region" description="Low complexity" evidence="5">
    <location>
        <begin position="2132"/>
        <end position="2144"/>
    </location>
</feature>
<evidence type="ECO:0000313" key="7">
    <source>
        <dbReference type="EMBL" id="OJD31713.1"/>
    </source>
</evidence>
<dbReference type="FunFam" id="1.10.8.60:FF:000160">
    <property type="entry name" value="WGS project CABT00000000 data, contig 2.55"/>
    <property type="match status" value="1"/>
</dbReference>
<dbReference type="InterPro" id="IPR050773">
    <property type="entry name" value="CbxX/CfxQ_RuBisCO_ESX"/>
</dbReference>
<dbReference type="GO" id="GO:0016887">
    <property type="term" value="F:ATP hydrolysis activity"/>
    <property type="evidence" value="ECO:0007669"/>
    <property type="project" value="InterPro"/>
</dbReference>
<name>A0A1J9QTJ2_9PEZI</name>
<feature type="compositionally biased region" description="Basic and acidic residues" evidence="5">
    <location>
        <begin position="2285"/>
        <end position="2296"/>
    </location>
</feature>